<dbReference type="PANTHER" id="PTHR45689:SF5">
    <property type="entry name" value="I[[H]] CHANNEL, ISOFORM E"/>
    <property type="match status" value="1"/>
</dbReference>
<dbReference type="KEGG" id="bfo:118410026"/>
<dbReference type="GO" id="GO:0005249">
    <property type="term" value="F:voltage-gated potassium channel activity"/>
    <property type="evidence" value="ECO:0000318"/>
    <property type="project" value="GO_Central"/>
</dbReference>
<dbReference type="Pfam" id="PF08412">
    <property type="entry name" value="Ion_trans_N"/>
    <property type="match status" value="1"/>
</dbReference>
<proteinExistence type="inferred from homology"/>
<dbReference type="InterPro" id="IPR014710">
    <property type="entry name" value="RmlC-like_jellyroll"/>
</dbReference>
<evidence type="ECO:0000256" key="10">
    <source>
        <dbReference type="ARBA" id="ARBA00023053"/>
    </source>
</evidence>
<dbReference type="Gene3D" id="1.10.287.70">
    <property type="match status" value="1"/>
</dbReference>
<feature type="transmembrane region" description="Helical" evidence="19">
    <location>
        <begin position="447"/>
        <end position="472"/>
    </location>
</feature>
<dbReference type="SMART" id="SM00100">
    <property type="entry name" value="cNMP"/>
    <property type="match status" value="1"/>
</dbReference>
<keyword evidence="6" id="KW-0116">cAMP-binding</keyword>
<evidence type="ECO:0000256" key="9">
    <source>
        <dbReference type="ARBA" id="ARBA00022989"/>
    </source>
</evidence>
<keyword evidence="13" id="KW-0114">cAMP</keyword>
<evidence type="ECO:0000313" key="22">
    <source>
        <dbReference type="RefSeq" id="XP_035667373.1"/>
    </source>
</evidence>
<keyword evidence="3" id="KW-0813">Transport</keyword>
<comment type="subcellular location">
    <subcellularLocation>
        <location evidence="1">Cell membrane</location>
        <topology evidence="1">Multi-pass membrane protein</topology>
    </subcellularLocation>
</comment>
<comment type="similarity">
    <text evidence="2">Belongs to the potassium channel HCN family.</text>
</comment>
<dbReference type="PANTHER" id="PTHR45689">
    <property type="entry name" value="I[[H]] CHANNEL, ISOFORM E"/>
    <property type="match status" value="1"/>
</dbReference>
<dbReference type="SUPFAM" id="SSF51206">
    <property type="entry name" value="cAMP-binding domain-like"/>
    <property type="match status" value="1"/>
</dbReference>
<evidence type="ECO:0000256" key="16">
    <source>
        <dbReference type="ARBA" id="ARBA00023303"/>
    </source>
</evidence>
<feature type="compositionally biased region" description="Polar residues" evidence="18">
    <location>
        <begin position="677"/>
        <end position="690"/>
    </location>
</feature>
<evidence type="ECO:0000313" key="21">
    <source>
        <dbReference type="Proteomes" id="UP000001554"/>
    </source>
</evidence>
<reference evidence="21" key="1">
    <citation type="journal article" date="2020" name="Nat. Ecol. Evol.">
        <title>Deeply conserved synteny resolves early events in vertebrate evolution.</title>
        <authorList>
            <person name="Simakov O."/>
            <person name="Marletaz F."/>
            <person name="Yue J.X."/>
            <person name="O'Connell B."/>
            <person name="Jenkins J."/>
            <person name="Brandt A."/>
            <person name="Calef R."/>
            <person name="Tung C.H."/>
            <person name="Huang T.K."/>
            <person name="Schmutz J."/>
            <person name="Satoh N."/>
            <person name="Yu J.K."/>
            <person name="Putnam N.H."/>
            <person name="Green R.E."/>
            <person name="Rokhsar D.S."/>
        </authorList>
    </citation>
    <scope>NUCLEOTIDE SEQUENCE [LARGE SCALE GENOMIC DNA]</scope>
    <source>
        <strain evidence="21">S238N-H82</strain>
    </source>
</reference>
<keyword evidence="11" id="KW-0406">Ion transport</keyword>
<dbReference type="InterPro" id="IPR013621">
    <property type="entry name" value="Ion_trans_N"/>
</dbReference>
<keyword evidence="21" id="KW-1185">Reference proteome</keyword>
<evidence type="ECO:0000256" key="14">
    <source>
        <dbReference type="ARBA" id="ARBA00023201"/>
    </source>
</evidence>
<feature type="region of interest" description="Disordered" evidence="18">
    <location>
        <begin position="671"/>
        <end position="690"/>
    </location>
</feature>
<evidence type="ECO:0000256" key="11">
    <source>
        <dbReference type="ARBA" id="ARBA00023065"/>
    </source>
</evidence>
<dbReference type="GeneID" id="118410026"/>
<dbReference type="InterPro" id="IPR018490">
    <property type="entry name" value="cNMP-bd_dom_sf"/>
</dbReference>
<dbReference type="GO" id="GO:0005272">
    <property type="term" value="F:sodium channel activity"/>
    <property type="evidence" value="ECO:0007669"/>
    <property type="project" value="UniProtKB-KW"/>
</dbReference>
<dbReference type="Gene3D" id="2.60.120.10">
    <property type="entry name" value="Jelly Rolls"/>
    <property type="match status" value="1"/>
</dbReference>
<evidence type="ECO:0000256" key="17">
    <source>
        <dbReference type="ARBA" id="ARBA00036239"/>
    </source>
</evidence>
<dbReference type="Gene3D" id="1.10.287.630">
    <property type="entry name" value="Helix hairpin bin"/>
    <property type="match status" value="1"/>
</dbReference>
<dbReference type="GO" id="GO:0098855">
    <property type="term" value="C:HCN channel complex"/>
    <property type="evidence" value="ECO:0000318"/>
    <property type="project" value="GO_Central"/>
</dbReference>
<dbReference type="Proteomes" id="UP000001554">
    <property type="component" value="Chromosome 2"/>
</dbReference>
<evidence type="ECO:0000256" key="18">
    <source>
        <dbReference type="SAM" id="MobiDB-lite"/>
    </source>
</evidence>
<dbReference type="InterPro" id="IPR003938">
    <property type="entry name" value="K_chnl_volt-dep_EAG/ELK/ERG"/>
</dbReference>
<accession>A0A9J7KNR1</accession>
<dbReference type="PROSITE" id="PS50042">
    <property type="entry name" value="CNMP_BINDING_3"/>
    <property type="match status" value="1"/>
</dbReference>
<keyword evidence="12 19" id="KW-0472">Membrane</keyword>
<evidence type="ECO:0000256" key="3">
    <source>
        <dbReference type="ARBA" id="ARBA00022448"/>
    </source>
</evidence>
<dbReference type="SUPFAM" id="SSF81324">
    <property type="entry name" value="Voltage-gated potassium channels"/>
    <property type="match status" value="1"/>
</dbReference>
<comment type="catalytic activity">
    <reaction evidence="17">
        <text>Na(+)(in) = Na(+)(out)</text>
        <dbReference type="Rhea" id="RHEA:34963"/>
        <dbReference type="ChEBI" id="CHEBI:29101"/>
    </reaction>
</comment>
<evidence type="ECO:0000256" key="8">
    <source>
        <dbReference type="ARBA" id="ARBA00022741"/>
    </source>
</evidence>
<evidence type="ECO:0000256" key="12">
    <source>
        <dbReference type="ARBA" id="ARBA00023136"/>
    </source>
</evidence>
<dbReference type="OrthoDB" id="421226at2759"/>
<dbReference type="GO" id="GO:0071805">
    <property type="term" value="P:potassium ion transmembrane transport"/>
    <property type="evidence" value="ECO:0000318"/>
    <property type="project" value="GO_Central"/>
</dbReference>
<keyword evidence="7 19" id="KW-0812">Transmembrane</keyword>
<feature type="transmembrane region" description="Helical" evidence="19">
    <location>
        <begin position="363"/>
        <end position="386"/>
    </location>
</feature>
<feature type="compositionally biased region" description="Low complexity" evidence="18">
    <location>
        <begin position="65"/>
        <end position="81"/>
    </location>
</feature>
<keyword evidence="10" id="KW-0915">Sodium</keyword>
<dbReference type="InterPro" id="IPR051413">
    <property type="entry name" value="K/Na_HCN_channel"/>
</dbReference>
<dbReference type="Pfam" id="PF00520">
    <property type="entry name" value="Ion_trans"/>
    <property type="match status" value="1"/>
</dbReference>
<evidence type="ECO:0000256" key="7">
    <source>
        <dbReference type="ARBA" id="ARBA00022692"/>
    </source>
</evidence>
<evidence type="ECO:0000259" key="20">
    <source>
        <dbReference type="PROSITE" id="PS50042"/>
    </source>
</evidence>
<feature type="transmembrane region" description="Helical" evidence="19">
    <location>
        <begin position="293"/>
        <end position="312"/>
    </location>
</feature>
<name>A0A9J7KNR1_BRAFL</name>
<evidence type="ECO:0000256" key="1">
    <source>
        <dbReference type="ARBA" id="ARBA00004651"/>
    </source>
</evidence>
<dbReference type="GO" id="GO:0030552">
    <property type="term" value="F:cAMP binding"/>
    <property type="evidence" value="ECO:0007669"/>
    <property type="project" value="UniProtKB-KW"/>
</dbReference>
<organism evidence="21 22">
    <name type="scientific">Branchiostoma floridae</name>
    <name type="common">Florida lancelet</name>
    <name type="synonym">Amphioxus</name>
    <dbReference type="NCBI Taxonomy" id="7739"/>
    <lineage>
        <taxon>Eukaryota</taxon>
        <taxon>Metazoa</taxon>
        <taxon>Chordata</taxon>
        <taxon>Cephalochordata</taxon>
        <taxon>Leptocardii</taxon>
        <taxon>Amphioxiformes</taxon>
        <taxon>Branchiostomatidae</taxon>
        <taxon>Branchiostoma</taxon>
    </lineage>
</organism>
<dbReference type="GO" id="GO:0003254">
    <property type="term" value="P:regulation of membrane depolarization"/>
    <property type="evidence" value="ECO:0000318"/>
    <property type="project" value="GO_Central"/>
</dbReference>
<evidence type="ECO:0000256" key="4">
    <source>
        <dbReference type="ARBA" id="ARBA00022461"/>
    </source>
</evidence>
<dbReference type="InterPro" id="IPR005821">
    <property type="entry name" value="Ion_trans_dom"/>
</dbReference>
<dbReference type="RefSeq" id="XP_035667373.1">
    <property type="nucleotide sequence ID" value="XM_035811480.1"/>
</dbReference>
<evidence type="ECO:0000256" key="6">
    <source>
        <dbReference type="ARBA" id="ARBA00022566"/>
    </source>
</evidence>
<reference evidence="22" key="2">
    <citation type="submission" date="2025-08" db="UniProtKB">
        <authorList>
            <consortium name="RefSeq"/>
        </authorList>
    </citation>
    <scope>IDENTIFICATION</scope>
    <source>
        <strain evidence="22">S238N-H82</strain>
        <tissue evidence="22">Testes</tissue>
    </source>
</reference>
<evidence type="ECO:0000256" key="15">
    <source>
        <dbReference type="ARBA" id="ARBA00023286"/>
    </source>
</evidence>
<keyword evidence="5" id="KW-1003">Cell membrane</keyword>
<dbReference type="PRINTS" id="PR01463">
    <property type="entry name" value="EAGCHANLFMLY"/>
</dbReference>
<evidence type="ECO:0000256" key="2">
    <source>
        <dbReference type="ARBA" id="ARBA00006305"/>
    </source>
</evidence>
<dbReference type="Pfam" id="PF00027">
    <property type="entry name" value="cNMP_binding"/>
    <property type="match status" value="1"/>
</dbReference>
<feature type="domain" description="Cyclic nucleotide-binding" evidence="20">
    <location>
        <begin position="550"/>
        <end position="666"/>
    </location>
</feature>
<keyword evidence="14" id="KW-0739">Sodium transport</keyword>
<dbReference type="GO" id="GO:0035725">
    <property type="term" value="P:sodium ion transmembrane transport"/>
    <property type="evidence" value="ECO:0000318"/>
    <property type="project" value="GO_Central"/>
</dbReference>
<evidence type="ECO:0000256" key="19">
    <source>
        <dbReference type="SAM" id="Phobius"/>
    </source>
</evidence>
<dbReference type="OMA" id="WIRYISC"/>
<evidence type="ECO:0000256" key="13">
    <source>
        <dbReference type="ARBA" id="ARBA00023149"/>
    </source>
</evidence>
<protein>
    <submittedName>
        <fullName evidence="22">Potassium/sodium hyperpolarization-activated cyclic nucleotide-gated channel 2-like isoform X1</fullName>
    </submittedName>
</protein>
<keyword evidence="8" id="KW-0547">Nucleotide-binding</keyword>
<evidence type="ECO:0000256" key="5">
    <source>
        <dbReference type="ARBA" id="ARBA00022475"/>
    </source>
</evidence>
<keyword evidence="16" id="KW-0407">Ion channel</keyword>
<dbReference type="AlphaFoldDB" id="A0A9J7KNR1"/>
<gene>
    <name evidence="22" type="primary">LOC118410026</name>
</gene>
<feature type="transmembrane region" description="Helical" evidence="19">
    <location>
        <begin position="215"/>
        <end position="241"/>
    </location>
</feature>
<feature type="region of interest" description="Disordered" evidence="18">
    <location>
        <begin position="56"/>
        <end position="113"/>
    </location>
</feature>
<dbReference type="InterPro" id="IPR000595">
    <property type="entry name" value="cNMP-bd_dom"/>
</dbReference>
<keyword evidence="4" id="KW-0894">Sodium channel</keyword>
<keyword evidence="9 19" id="KW-1133">Transmembrane helix</keyword>
<sequence>MMKNIEMGTDPKLPTVCEICEDLDWRATELTPVPIGGGGRMKNTLAEPVEIKVVIDSGTPQSPREPIQVEAPVEQQPVVQLPDKHAEPPGVKPRKDPKRPSKLKVPTKQEMKQENLINGSMAKMQQETKSAPATPMVTPFRTRQNAKISRTSMGKPDIPRSLGYRIRKRFLSLFYPADTRLSLKLFGSKKALEKERERLLESGVWIIHPYSHFRFVWDFIMLLLLTANLVILPIIISFFNAEMQTRWIIVNCLSDAFFLIDIVLNFRTGIVLQDMADVVLDPKQIRKRYFKSWFVVDLLSSIPLDFIFLIINEGIQPDLYKLSRSLRILKLAKILSLLKLLRLSRLVRYVRQWEELQMYFMQIFNFASAVIRIFNLICMMLLIGHWNGCLQFLVPMLQDFPEDCWVTKNDLVDAHWATQYTWALFKAMSHMLCIGYGKRPPESITDLWLTMVSMISGATCFALFIGHATNLIQSMDTSRRQYQEKFKQVEEYMQYRKLPVHLRTRIQDYYEYRYQGKVFDEDNILEELSIPLREEVINYNCRSLVKAVPFFANANPEFVTDVVTKLNYEVFQPDDFIIREGSFGDKMYFILGGTVDVLTADGEVVTTLQDGAYFGEICLLTRERRMASIRAETYCNLFSLHVDHFNEVLREYPKMREHMEEVAQERLSRIAQRNKKISTPPTTYGKSHSKLSRSNLSLCATPSGSGGPSVPPKEVITVPKYKTIKIIPTGDVLTIDIDDPEDEYSKPS</sequence>
<keyword evidence="15" id="KW-1071">Ligand-gated ion channel</keyword>
<dbReference type="CDD" id="cd00038">
    <property type="entry name" value="CAP_ED"/>
    <property type="match status" value="1"/>
</dbReference>